<name>W5LWV5_LEPOC</name>
<dbReference type="GO" id="GO:0005737">
    <property type="term" value="C:cytoplasm"/>
    <property type="evidence" value="ECO:0007669"/>
    <property type="project" value="UniProtKB-SubCell"/>
</dbReference>
<reference evidence="8" key="2">
    <citation type="submission" date="2025-08" db="UniProtKB">
        <authorList>
            <consortium name="Ensembl"/>
        </authorList>
    </citation>
    <scope>IDENTIFICATION</scope>
</reference>
<dbReference type="PROSITE" id="PS51450">
    <property type="entry name" value="LRR"/>
    <property type="match status" value="1"/>
</dbReference>
<keyword evidence="6" id="KW-0067">ATP-binding</keyword>
<feature type="domain" description="FISNA" evidence="7">
    <location>
        <begin position="13"/>
        <end position="85"/>
    </location>
</feature>
<dbReference type="Gene3D" id="3.80.10.10">
    <property type="entry name" value="Ribonuclease Inhibitor"/>
    <property type="match status" value="2"/>
</dbReference>
<evidence type="ECO:0000313" key="9">
    <source>
        <dbReference type="Proteomes" id="UP000018468"/>
    </source>
</evidence>
<dbReference type="InterPro" id="IPR041267">
    <property type="entry name" value="NLRP_HD2"/>
</dbReference>
<dbReference type="Pfam" id="PF13516">
    <property type="entry name" value="LRR_6"/>
    <property type="match status" value="4"/>
</dbReference>
<dbReference type="Pfam" id="PF17779">
    <property type="entry name" value="WHD_NOD2"/>
    <property type="match status" value="1"/>
</dbReference>
<evidence type="ECO:0000256" key="3">
    <source>
        <dbReference type="ARBA" id="ARBA00022614"/>
    </source>
</evidence>
<dbReference type="SMART" id="SM00368">
    <property type="entry name" value="LRR_RI"/>
    <property type="match status" value="11"/>
</dbReference>
<dbReference type="SMART" id="SM01288">
    <property type="entry name" value="FISNA"/>
    <property type="match status" value="1"/>
</dbReference>
<evidence type="ECO:0000313" key="8">
    <source>
        <dbReference type="Ensembl" id="ENSLOCP00000000612.1"/>
    </source>
</evidence>
<dbReference type="GO" id="GO:0005524">
    <property type="term" value="F:ATP binding"/>
    <property type="evidence" value="ECO:0007669"/>
    <property type="project" value="UniProtKB-KW"/>
</dbReference>
<dbReference type="Proteomes" id="UP000018468">
    <property type="component" value="Unassembled WGS sequence"/>
</dbReference>
<keyword evidence="4" id="KW-0677">Repeat</keyword>
<dbReference type="PANTHER" id="PTHR24106">
    <property type="entry name" value="NACHT, LRR AND CARD DOMAINS-CONTAINING"/>
    <property type="match status" value="1"/>
</dbReference>
<evidence type="ECO:0000256" key="6">
    <source>
        <dbReference type="ARBA" id="ARBA00022840"/>
    </source>
</evidence>
<reference evidence="8" key="3">
    <citation type="submission" date="2025-09" db="UniProtKB">
        <authorList>
            <consortium name="Ensembl"/>
        </authorList>
    </citation>
    <scope>IDENTIFICATION</scope>
</reference>
<dbReference type="GeneTree" id="ENSGT01150000286927"/>
<evidence type="ECO:0000256" key="1">
    <source>
        <dbReference type="ARBA" id="ARBA00004496"/>
    </source>
</evidence>
<dbReference type="AlphaFoldDB" id="W5LWV5"/>
<evidence type="ECO:0000256" key="2">
    <source>
        <dbReference type="ARBA" id="ARBA00022490"/>
    </source>
</evidence>
<dbReference type="InterPro" id="IPR032675">
    <property type="entry name" value="LRR_dom_sf"/>
</dbReference>
<dbReference type="FunFam" id="3.40.50.300:FF:000210">
    <property type="entry name" value="Si:dkey-16p6.1"/>
    <property type="match status" value="1"/>
</dbReference>
<dbReference type="SUPFAM" id="SSF52047">
    <property type="entry name" value="RNI-like"/>
    <property type="match status" value="1"/>
</dbReference>
<dbReference type="Pfam" id="PF14484">
    <property type="entry name" value="FISNA"/>
    <property type="match status" value="1"/>
</dbReference>
<proteinExistence type="predicted"/>
<dbReference type="InterPro" id="IPR007111">
    <property type="entry name" value="NACHT_NTPase"/>
</dbReference>
<dbReference type="InterPro" id="IPR001611">
    <property type="entry name" value="Leu-rich_rpt"/>
</dbReference>
<reference evidence="9" key="1">
    <citation type="submission" date="2011-12" db="EMBL/GenBank/DDBJ databases">
        <title>The Draft Genome of Lepisosteus oculatus.</title>
        <authorList>
            <consortium name="The Broad Institute Genome Assembly &amp; Analysis Group"/>
            <consortium name="Computational R&amp;D Group"/>
            <consortium name="and Sequencing Platform"/>
            <person name="Di Palma F."/>
            <person name="Alfoldi J."/>
            <person name="Johnson J."/>
            <person name="Berlin A."/>
            <person name="Gnerre S."/>
            <person name="Jaffe D."/>
            <person name="MacCallum I."/>
            <person name="Young S."/>
            <person name="Walker B.J."/>
            <person name="Lander E.S."/>
            <person name="Lindblad-Toh K."/>
        </authorList>
    </citation>
    <scope>NUCLEOTIDE SEQUENCE [LARGE SCALE GENOMIC DNA]</scope>
</reference>
<keyword evidence="5" id="KW-0547">Nucleotide-binding</keyword>
<organism evidence="8 9">
    <name type="scientific">Lepisosteus oculatus</name>
    <name type="common">Spotted gar</name>
    <dbReference type="NCBI Taxonomy" id="7918"/>
    <lineage>
        <taxon>Eukaryota</taxon>
        <taxon>Metazoa</taxon>
        <taxon>Chordata</taxon>
        <taxon>Craniata</taxon>
        <taxon>Vertebrata</taxon>
        <taxon>Euteleostomi</taxon>
        <taxon>Actinopterygii</taxon>
        <taxon>Neopterygii</taxon>
        <taxon>Holostei</taxon>
        <taxon>Semionotiformes</taxon>
        <taxon>Lepisosteidae</taxon>
        <taxon>Lepisosteus</taxon>
    </lineage>
</organism>
<dbReference type="InterPro" id="IPR041075">
    <property type="entry name" value="NOD1/2_WH"/>
</dbReference>
<sequence length="950" mass="108314">MGSQGWLNTLRRKHKANLRRKFEYLFEEVAKPGKHTLLSDGFTHVKVSQGISAEVNYGHEISQLETIFKSPKSQIQSIRYNDIFKPLEKETKPIRTVLTKGIAGIGKTFSVQRFIVDWASQNENQDFDLIFLLPFIELNLIKAEISLLGLLQCFYPEIKSYDNILICCKILFIFDGLDESRFALNFETNQRLSDVKKEASVDVLLTNLIQGNFNVYAFIWITSRPATAGLIPLEHISRVTEVQGFEDQQKEEFIRKKCKEKVIAEKIISHIQKLRSLYIMCYVPVICRIVVSVLEHTLKENNEDNMKSLTDLYTNFLVVALTAKKDKKNQVEHILRSNQEVLMKLGKLAFENLEKSNMVFYDKDLTEYGIDLNNSSLSSGLCKEIFKQKSVLFQEKVYCFLHLTVQEYFAALYVFGSFQNSNINLLKKTFWIFFNFGTTSLFSLNEAALQRATLSRNGHLDLFVQFLLGMGTKNNQNILKGFLSNTEDHSNDIHKTAGYIKKLIRESLSCEKYRNLFHCLSELKEDSLMDEFNVTLVKGKLRGQTLTPSQCSALTYYSLLSENVIDDFDMSQYATSEECIQRLLPVANISKTLRMENFTLTQKCCDNLASALQSQHSNLRKLCLRDNTMGHSEVKLLCAALRSPHCKLETLRMSWSGLTDRCCEDLASVLQSQYSSLRELDLPHNDLNDFGVKLLSAALCHQNCKLETLSMKDCGLTKRCSIYLNSALLSQHFNLRHLNLSYNNLWDSGVKLLSAALMDPKCKLESLRVSWCVLTDRCCIYLASALQSQHSCLRELDLSFNNLGDSGVKLLSTALKNHNCKLHTLWMHKCGLTKRCCKYLSSALQSQHCSLRQLNLSYNKLVDTGVKLLSSALMDPRCKLQSLGMEKCELTERCCEDLASVLMSQKSNLRWVYLCGNNLGESGMKLLSIAQRSHYNKVTTLHLPGSVQLS</sequence>
<comment type="subcellular location">
    <subcellularLocation>
        <location evidence="1">Cytoplasm</location>
    </subcellularLocation>
</comment>
<dbReference type="Bgee" id="ENSLOCG00000000520">
    <property type="expression patterns" value="Expressed in pharyngeal gill and 2 other cell types or tissues"/>
</dbReference>
<dbReference type="Gene3D" id="3.40.50.300">
    <property type="entry name" value="P-loop containing nucleotide triphosphate hydrolases"/>
    <property type="match status" value="1"/>
</dbReference>
<evidence type="ECO:0000259" key="7">
    <source>
        <dbReference type="SMART" id="SM01288"/>
    </source>
</evidence>
<evidence type="ECO:0000256" key="5">
    <source>
        <dbReference type="ARBA" id="ARBA00022741"/>
    </source>
</evidence>
<protein>
    <submittedName>
        <fullName evidence="8">NACHT, LRR and PYD domains-containing protein 3-like</fullName>
    </submittedName>
</protein>
<dbReference type="InterPro" id="IPR027417">
    <property type="entry name" value="P-loop_NTPase"/>
</dbReference>
<keyword evidence="9" id="KW-1185">Reference proteome</keyword>
<accession>W5LWV5</accession>
<dbReference type="Ensembl" id="ENSLOCT00000000613.1">
    <property type="protein sequence ID" value="ENSLOCP00000000612.1"/>
    <property type="gene ID" value="ENSLOCG00000000520.1"/>
</dbReference>
<dbReference type="InterPro" id="IPR029495">
    <property type="entry name" value="NACHT-assoc"/>
</dbReference>
<dbReference type="Pfam" id="PF05729">
    <property type="entry name" value="NACHT"/>
    <property type="match status" value="1"/>
</dbReference>
<keyword evidence="3" id="KW-0433">Leucine-rich repeat</keyword>
<keyword evidence="2" id="KW-0963">Cytoplasm</keyword>
<dbReference type="HOGENOM" id="CLU_002274_3_0_1"/>
<dbReference type="InterPro" id="IPR051261">
    <property type="entry name" value="NLR"/>
</dbReference>
<dbReference type="Pfam" id="PF17776">
    <property type="entry name" value="NLRC4_HD2"/>
    <property type="match status" value="1"/>
</dbReference>
<evidence type="ECO:0000256" key="4">
    <source>
        <dbReference type="ARBA" id="ARBA00022737"/>
    </source>
</evidence>